<accession>R2T8T4</accession>
<evidence type="ECO:0000313" key="6">
    <source>
        <dbReference type="EMBL" id="EOT60140.1"/>
    </source>
</evidence>
<dbReference type="RefSeq" id="WP_010762011.1">
    <property type="nucleotide sequence ID" value="NZ_KB946316.1"/>
</dbReference>
<dbReference type="EMBL" id="ASVY01000003">
    <property type="protein sequence ID" value="EOT60140.1"/>
    <property type="molecule type" value="Genomic_DNA"/>
</dbReference>
<reference evidence="6 8" key="2">
    <citation type="submission" date="2013-03" db="EMBL/GenBank/DDBJ databases">
        <title>The Genome Sequence of Enterococcus haemoperoxidus BAA-382 (PacBio/Illumina hybrid assembly).</title>
        <authorList>
            <consortium name="The Broad Institute Genomics Platform"/>
            <consortium name="The Broad Institute Genome Sequencing Center for Infectious Disease"/>
            <person name="Earl A."/>
            <person name="Russ C."/>
            <person name="Gilmore M."/>
            <person name="Surin D."/>
            <person name="Walker B."/>
            <person name="Young S."/>
            <person name="Zeng Q."/>
            <person name="Gargeya S."/>
            <person name="Fitzgerald M."/>
            <person name="Haas B."/>
            <person name="Abouelleil A."/>
            <person name="Allen A.W."/>
            <person name="Alvarado L."/>
            <person name="Arachchi H.M."/>
            <person name="Berlin A.M."/>
            <person name="Chapman S.B."/>
            <person name="Gainer-Dewar J."/>
            <person name="Goldberg J."/>
            <person name="Griggs A."/>
            <person name="Gujja S."/>
            <person name="Hansen M."/>
            <person name="Howarth C."/>
            <person name="Imamovic A."/>
            <person name="Ireland A."/>
            <person name="Larimer J."/>
            <person name="McCowan C."/>
            <person name="Murphy C."/>
            <person name="Pearson M."/>
            <person name="Poon T.W."/>
            <person name="Priest M."/>
            <person name="Roberts A."/>
            <person name="Saif S."/>
            <person name="Shea T."/>
            <person name="Sisk P."/>
            <person name="Sykes S."/>
            <person name="Wortman J."/>
            <person name="Nusbaum C."/>
            <person name="Birren B."/>
        </authorList>
    </citation>
    <scope>NUCLEOTIDE SEQUENCE [LARGE SCALE GENOMIC DNA]</scope>
    <source>
        <strain evidence="6 8">ATCC BAA-382</strain>
    </source>
</reference>
<dbReference type="SUPFAM" id="SSF46785">
    <property type="entry name" value="Winged helix' DNA-binding domain"/>
    <property type="match status" value="1"/>
</dbReference>
<sequence>MHASKKTSIMVALSAINGKWKLPIIEELFKETKRNGELMRSLEGITQRVLVNNLKELEDDGIINRKSYHEVPPRVEYTLSKKGIELYSSLISLCEWGKKFEEEKKSIEF</sequence>
<keyword evidence="2" id="KW-0238">DNA-binding</keyword>
<evidence type="ECO:0000256" key="3">
    <source>
        <dbReference type="ARBA" id="ARBA00023163"/>
    </source>
</evidence>
<proteinExistence type="predicted"/>
<dbReference type="STRING" id="155618.RV06_GL001614"/>
<evidence type="ECO:0000313" key="5">
    <source>
        <dbReference type="EMBL" id="EOH96644.1"/>
    </source>
</evidence>
<reference evidence="5 7" key="1">
    <citation type="submission" date="2013-02" db="EMBL/GenBank/DDBJ databases">
        <title>The Genome Sequence of Enterococcus haemoperoxidus BAA-382.</title>
        <authorList>
            <consortium name="The Broad Institute Genome Sequencing Platform"/>
            <consortium name="The Broad Institute Genome Sequencing Center for Infectious Disease"/>
            <person name="Earl A.M."/>
            <person name="Gilmore M.S."/>
            <person name="Lebreton F."/>
            <person name="Walker B."/>
            <person name="Young S.K."/>
            <person name="Zeng Q."/>
            <person name="Gargeya S."/>
            <person name="Fitzgerald M."/>
            <person name="Haas B."/>
            <person name="Abouelleil A."/>
            <person name="Alvarado L."/>
            <person name="Arachchi H.M."/>
            <person name="Berlin A.M."/>
            <person name="Chapman S.B."/>
            <person name="Dewar J."/>
            <person name="Goldberg J."/>
            <person name="Griggs A."/>
            <person name="Gujja S."/>
            <person name="Hansen M."/>
            <person name="Howarth C."/>
            <person name="Imamovic A."/>
            <person name="Larimer J."/>
            <person name="McCowan C."/>
            <person name="Murphy C."/>
            <person name="Neiman D."/>
            <person name="Pearson M."/>
            <person name="Priest M."/>
            <person name="Roberts A."/>
            <person name="Saif S."/>
            <person name="Shea T."/>
            <person name="Sisk P."/>
            <person name="Sykes S."/>
            <person name="Wortman J."/>
            <person name="Nusbaum C."/>
            <person name="Birren B."/>
        </authorList>
    </citation>
    <scope>NUCLEOTIDE SEQUENCE [LARGE SCALE GENOMIC DNA]</scope>
    <source>
        <strain evidence="5 7">ATCC BAA-382</strain>
    </source>
</reference>
<name>R2T8T4_9ENTE</name>
<evidence type="ECO:0000259" key="4">
    <source>
        <dbReference type="PROSITE" id="PS51118"/>
    </source>
</evidence>
<organism evidence="5 7">
    <name type="scientific">Enterococcus haemoperoxidus ATCC BAA-382</name>
    <dbReference type="NCBI Taxonomy" id="1158608"/>
    <lineage>
        <taxon>Bacteria</taxon>
        <taxon>Bacillati</taxon>
        <taxon>Bacillota</taxon>
        <taxon>Bacilli</taxon>
        <taxon>Lactobacillales</taxon>
        <taxon>Enterococcaceae</taxon>
        <taxon>Enterococcus</taxon>
    </lineage>
</organism>
<keyword evidence="8" id="KW-1185">Reference proteome</keyword>
<keyword evidence="1" id="KW-0805">Transcription regulation</keyword>
<dbReference type="Proteomes" id="UP000013858">
    <property type="component" value="Unassembled WGS sequence"/>
</dbReference>
<dbReference type="eggNOG" id="COG1733">
    <property type="taxonomic scope" value="Bacteria"/>
</dbReference>
<dbReference type="InterPro" id="IPR036390">
    <property type="entry name" value="WH_DNA-bd_sf"/>
</dbReference>
<protein>
    <recommendedName>
        <fullName evidence="4">HTH hxlR-type domain-containing protein</fullName>
    </recommendedName>
</protein>
<dbReference type="PROSITE" id="PS51118">
    <property type="entry name" value="HTH_HXLR"/>
    <property type="match status" value="1"/>
</dbReference>
<evidence type="ECO:0000313" key="7">
    <source>
        <dbReference type="Proteomes" id="UP000013858"/>
    </source>
</evidence>
<dbReference type="OrthoDB" id="9791143at2"/>
<evidence type="ECO:0000256" key="2">
    <source>
        <dbReference type="ARBA" id="ARBA00023125"/>
    </source>
</evidence>
<dbReference type="EMBL" id="AJAR01000016">
    <property type="protein sequence ID" value="EOH96644.1"/>
    <property type="molecule type" value="Genomic_DNA"/>
</dbReference>
<dbReference type="GO" id="GO:0003677">
    <property type="term" value="F:DNA binding"/>
    <property type="evidence" value="ECO:0007669"/>
    <property type="project" value="UniProtKB-KW"/>
</dbReference>
<dbReference type="PANTHER" id="PTHR33204">
    <property type="entry name" value="TRANSCRIPTIONAL REGULATOR, MARR FAMILY"/>
    <property type="match status" value="1"/>
</dbReference>
<feature type="domain" description="HTH hxlR-type" evidence="4">
    <location>
        <begin position="7"/>
        <end position="105"/>
    </location>
</feature>
<evidence type="ECO:0000313" key="8">
    <source>
        <dbReference type="Proteomes" id="UP000014197"/>
    </source>
</evidence>
<dbReference type="Gene3D" id="1.10.10.10">
    <property type="entry name" value="Winged helix-like DNA-binding domain superfamily/Winged helix DNA-binding domain"/>
    <property type="match status" value="1"/>
</dbReference>
<dbReference type="Proteomes" id="UP000014197">
    <property type="component" value="Unassembled WGS sequence"/>
</dbReference>
<evidence type="ECO:0000256" key="1">
    <source>
        <dbReference type="ARBA" id="ARBA00023015"/>
    </source>
</evidence>
<dbReference type="InterPro" id="IPR036388">
    <property type="entry name" value="WH-like_DNA-bd_sf"/>
</dbReference>
<dbReference type="Pfam" id="PF01638">
    <property type="entry name" value="HxlR"/>
    <property type="match status" value="1"/>
</dbReference>
<comment type="caution">
    <text evidence="5">The sequence shown here is derived from an EMBL/GenBank/DDBJ whole genome shotgun (WGS) entry which is preliminary data.</text>
</comment>
<gene>
    <name evidence="6" type="ORF">I583_02775</name>
    <name evidence="5" type="ORF">UAW_01809</name>
</gene>
<dbReference type="AlphaFoldDB" id="R2T8T4"/>
<dbReference type="InterPro" id="IPR002577">
    <property type="entry name" value="HTH_HxlR"/>
</dbReference>
<dbReference type="PATRIC" id="fig|1158608.3.peg.1786"/>
<keyword evidence="3" id="KW-0804">Transcription</keyword>